<dbReference type="GO" id="GO:0016874">
    <property type="term" value="F:ligase activity"/>
    <property type="evidence" value="ECO:0007669"/>
    <property type="project" value="UniProtKB-KW"/>
</dbReference>
<reference evidence="2 4" key="1">
    <citation type="journal article" date="2014" name="BMC Genomics">
        <title>Genome sequence of Anopheles sinensis provides insight into genetics basis of mosquito competence for malaria parasites.</title>
        <authorList>
            <person name="Zhou D."/>
            <person name="Zhang D."/>
            <person name="Ding G."/>
            <person name="Shi L."/>
            <person name="Hou Q."/>
            <person name="Ye Y."/>
            <person name="Xu Y."/>
            <person name="Zhou H."/>
            <person name="Xiong C."/>
            <person name="Li S."/>
            <person name="Yu J."/>
            <person name="Hong S."/>
            <person name="Yu X."/>
            <person name="Zou P."/>
            <person name="Chen C."/>
            <person name="Chang X."/>
            <person name="Wang W."/>
            <person name="Lv Y."/>
            <person name="Sun Y."/>
            <person name="Ma L."/>
            <person name="Shen B."/>
            <person name="Zhu C."/>
        </authorList>
    </citation>
    <scope>NUCLEOTIDE SEQUENCE [LARGE SCALE GENOMIC DNA]</scope>
</reference>
<sequence>MNTFPCRGRCECHARCGATVSHRPGSEGGNSKSTFPHLSTSGVGAEVASGHGALGFNQRLAACGFGRACVTFIGPMIDGKRGVIAAERPIRYRQHRRGLGLEGSRHWISQTFTSCAPAKPYTDRDIDFD</sequence>
<feature type="compositionally biased region" description="Polar residues" evidence="1">
    <location>
        <begin position="29"/>
        <end position="41"/>
    </location>
</feature>
<evidence type="ECO:0000313" key="4">
    <source>
        <dbReference type="Proteomes" id="UP000030765"/>
    </source>
</evidence>
<dbReference type="EMBL" id="KE525325">
    <property type="protein sequence ID" value="KFB46975.1"/>
    <property type="molecule type" value="Genomic_DNA"/>
</dbReference>
<accession>A0A084W9T1</accession>
<dbReference type="Proteomes" id="UP000030765">
    <property type="component" value="Unassembled WGS sequence"/>
</dbReference>
<evidence type="ECO:0000313" key="3">
    <source>
        <dbReference type="EnsemblMetazoa" id="ASIC015011-PA"/>
    </source>
</evidence>
<gene>
    <name evidence="2" type="ORF">ZHAS_00015011</name>
</gene>
<reference evidence="3" key="2">
    <citation type="submission" date="2020-05" db="UniProtKB">
        <authorList>
            <consortium name="EnsemblMetazoa"/>
        </authorList>
    </citation>
    <scope>IDENTIFICATION</scope>
</reference>
<name>A0A084W9T1_ANOSI</name>
<proteinExistence type="predicted"/>
<feature type="region of interest" description="Disordered" evidence="1">
    <location>
        <begin position="21"/>
        <end position="41"/>
    </location>
</feature>
<dbReference type="AlphaFoldDB" id="A0A084W9T1"/>
<organism evidence="2">
    <name type="scientific">Anopheles sinensis</name>
    <name type="common">Mosquito</name>
    <dbReference type="NCBI Taxonomy" id="74873"/>
    <lineage>
        <taxon>Eukaryota</taxon>
        <taxon>Metazoa</taxon>
        <taxon>Ecdysozoa</taxon>
        <taxon>Arthropoda</taxon>
        <taxon>Hexapoda</taxon>
        <taxon>Insecta</taxon>
        <taxon>Pterygota</taxon>
        <taxon>Neoptera</taxon>
        <taxon>Endopterygota</taxon>
        <taxon>Diptera</taxon>
        <taxon>Nematocera</taxon>
        <taxon>Culicoidea</taxon>
        <taxon>Culicidae</taxon>
        <taxon>Anophelinae</taxon>
        <taxon>Anopheles</taxon>
    </lineage>
</organism>
<dbReference type="EnsemblMetazoa" id="ASIC015011-RA">
    <property type="protein sequence ID" value="ASIC015011-PA"/>
    <property type="gene ID" value="ASIC015011"/>
</dbReference>
<dbReference type="EMBL" id="ATLV01021904">
    <property type="status" value="NOT_ANNOTATED_CDS"/>
    <property type="molecule type" value="Genomic_DNA"/>
</dbReference>
<keyword evidence="4" id="KW-1185">Reference proteome</keyword>
<protein>
    <submittedName>
        <fullName evidence="2 3">Cysteine--1-D-myo-inosityl 2-amino-2-deoxy-alpha-D-glucopyranoside ligase</fullName>
    </submittedName>
</protein>
<evidence type="ECO:0000313" key="2">
    <source>
        <dbReference type="EMBL" id="KFB46975.1"/>
    </source>
</evidence>
<keyword evidence="2" id="KW-0436">Ligase</keyword>
<dbReference type="VEuPathDB" id="VectorBase:ASIC015011"/>
<evidence type="ECO:0000256" key="1">
    <source>
        <dbReference type="SAM" id="MobiDB-lite"/>
    </source>
</evidence>